<comment type="subcellular location">
    <subcellularLocation>
        <location evidence="7">Cytoplasm</location>
    </subcellularLocation>
</comment>
<comment type="pathway">
    <text evidence="2 7">Protein modification; peptidyl-diphthamide biosynthesis.</text>
</comment>
<dbReference type="InterPro" id="IPR010014">
    <property type="entry name" value="DHP2"/>
</dbReference>
<evidence type="ECO:0000256" key="5">
    <source>
        <dbReference type="ARBA" id="ARBA00023004"/>
    </source>
</evidence>
<evidence type="ECO:0000256" key="3">
    <source>
        <dbReference type="ARBA" id="ARBA00006179"/>
    </source>
</evidence>
<dbReference type="Proteomes" id="UP001362899">
    <property type="component" value="Unassembled WGS sequence"/>
</dbReference>
<dbReference type="FunFam" id="3.40.50.11860:FF:000001">
    <property type="entry name" value="2-(3-amino-3-carboxypropyl)histidine synthase subunit 2"/>
    <property type="match status" value="1"/>
</dbReference>
<proteinExistence type="inferred from homology"/>
<dbReference type="GO" id="GO:0005737">
    <property type="term" value="C:cytoplasm"/>
    <property type="evidence" value="ECO:0007669"/>
    <property type="project" value="UniProtKB-SubCell"/>
</dbReference>
<evidence type="ECO:0000256" key="7">
    <source>
        <dbReference type="RuleBase" id="RU364133"/>
    </source>
</evidence>
<organism evidence="8 9">
    <name type="scientific">Starmerella bacillaris</name>
    <name type="common">Yeast</name>
    <name type="synonym">Candida zemplinina</name>
    <dbReference type="NCBI Taxonomy" id="1247836"/>
    <lineage>
        <taxon>Eukaryota</taxon>
        <taxon>Fungi</taxon>
        <taxon>Dikarya</taxon>
        <taxon>Ascomycota</taxon>
        <taxon>Saccharomycotina</taxon>
        <taxon>Dipodascomycetes</taxon>
        <taxon>Dipodascales</taxon>
        <taxon>Trichomonascaceae</taxon>
        <taxon>Starmerella</taxon>
    </lineage>
</organism>
<dbReference type="SFLD" id="SFLDS00032">
    <property type="entry name" value="Radical_SAM_3-amino-3-carboxyp"/>
    <property type="match status" value="1"/>
</dbReference>
<comment type="cofactor">
    <cofactor evidence="1">
        <name>[4Fe-4S] cluster</name>
        <dbReference type="ChEBI" id="CHEBI:49883"/>
    </cofactor>
</comment>
<dbReference type="InterPro" id="IPR042265">
    <property type="entry name" value="DPH1/DPH2_3"/>
</dbReference>
<accession>A0AAV5RGX6</accession>
<dbReference type="EMBL" id="BTGC01000003">
    <property type="protein sequence ID" value="GMM50378.1"/>
    <property type="molecule type" value="Genomic_DNA"/>
</dbReference>
<reference evidence="8 9" key="1">
    <citation type="journal article" date="2023" name="Elife">
        <title>Identification of key yeast species and microbe-microbe interactions impacting larval growth of Drosophila in the wild.</title>
        <authorList>
            <person name="Mure A."/>
            <person name="Sugiura Y."/>
            <person name="Maeda R."/>
            <person name="Honda K."/>
            <person name="Sakurai N."/>
            <person name="Takahashi Y."/>
            <person name="Watada M."/>
            <person name="Katoh T."/>
            <person name="Gotoh A."/>
            <person name="Gotoh Y."/>
            <person name="Taniguchi I."/>
            <person name="Nakamura K."/>
            <person name="Hayashi T."/>
            <person name="Katayama T."/>
            <person name="Uemura T."/>
            <person name="Hattori Y."/>
        </authorList>
    </citation>
    <scope>NUCLEOTIDE SEQUENCE [LARGE SCALE GENOMIC DNA]</scope>
    <source>
        <strain evidence="8 9">SB-73</strain>
    </source>
</reference>
<dbReference type="GO" id="GO:0090560">
    <property type="term" value="F:2-(3-amino-3-carboxypropyl)histidine synthase activity"/>
    <property type="evidence" value="ECO:0007669"/>
    <property type="project" value="InterPro"/>
</dbReference>
<dbReference type="PANTHER" id="PTHR10762:SF2">
    <property type="entry name" value="2-(3-AMINO-3-CARBOXYPROPYL)HISTIDINE SYNTHASE SUBUNIT 2"/>
    <property type="match status" value="1"/>
</dbReference>
<dbReference type="NCBIfam" id="TIGR00322">
    <property type="entry name" value="diphth2_R"/>
    <property type="match status" value="1"/>
</dbReference>
<evidence type="ECO:0000256" key="2">
    <source>
        <dbReference type="ARBA" id="ARBA00005156"/>
    </source>
</evidence>
<keyword evidence="7" id="KW-0963">Cytoplasm</keyword>
<dbReference type="SFLD" id="SFLDG01121">
    <property type="entry name" value="Diphthamide_biosynthesis"/>
    <property type="match status" value="1"/>
</dbReference>
<evidence type="ECO:0000256" key="6">
    <source>
        <dbReference type="ARBA" id="ARBA00023014"/>
    </source>
</evidence>
<dbReference type="Gene3D" id="3.40.50.11840">
    <property type="entry name" value="Diphthamide synthesis DPH1/DPH2 domain 1"/>
    <property type="match status" value="1"/>
</dbReference>
<keyword evidence="4 7" id="KW-0479">Metal-binding</keyword>
<protein>
    <recommendedName>
        <fullName evidence="7">2-(3-amino-3-carboxypropyl)histidine synthase subunit 2</fullName>
    </recommendedName>
</protein>
<dbReference type="Gene3D" id="3.40.50.11860">
    <property type="entry name" value="Diphthamide synthesis DPH1/DPH2 domain 3"/>
    <property type="match status" value="1"/>
</dbReference>
<keyword evidence="6 7" id="KW-0411">Iron-sulfur</keyword>
<comment type="similarity">
    <text evidence="3 7">Belongs to the DPH1/DPH2 family. DPH2 subfamily.</text>
</comment>
<keyword evidence="9" id="KW-1185">Reference proteome</keyword>
<name>A0AAV5RGX6_STABA</name>
<comment type="function">
    <text evidence="7">Required for the first step of diphthamide biosynthesis, a post-translational modification of histidine which occurs in elongation factor 2. DPH1 and DPH2 transfer a 3-amino-3-carboxypropyl (ACP) group from S-adenosyl-L-methionine (SAM) to a histidine residue, the reaction is assisted by a reduction system comprising DPH3 and a NADH-dependent reductase. Facilitates the reduction of the catalytic iron-sulfur cluster found in the DPH1 subunit.</text>
</comment>
<keyword evidence="5 7" id="KW-0408">Iron</keyword>
<dbReference type="NCBIfam" id="TIGR00272">
    <property type="entry name" value="DPH2"/>
    <property type="match status" value="1"/>
</dbReference>
<evidence type="ECO:0000313" key="9">
    <source>
        <dbReference type="Proteomes" id="UP001362899"/>
    </source>
</evidence>
<dbReference type="GO" id="GO:0017183">
    <property type="term" value="P:protein histidyl modification to diphthamide"/>
    <property type="evidence" value="ECO:0007669"/>
    <property type="project" value="InterPro"/>
</dbReference>
<evidence type="ECO:0000256" key="4">
    <source>
        <dbReference type="ARBA" id="ARBA00022723"/>
    </source>
</evidence>
<dbReference type="InterPro" id="IPR042263">
    <property type="entry name" value="DPH1/DPH2_1"/>
</dbReference>
<dbReference type="GO" id="GO:0051536">
    <property type="term" value="F:iron-sulfur cluster binding"/>
    <property type="evidence" value="ECO:0007669"/>
    <property type="project" value="UniProtKB-KW"/>
</dbReference>
<comment type="caution">
    <text evidence="8">The sequence shown here is derived from an EMBL/GenBank/DDBJ whole genome shotgun (WGS) entry which is preliminary data.</text>
</comment>
<evidence type="ECO:0000256" key="1">
    <source>
        <dbReference type="ARBA" id="ARBA00001966"/>
    </source>
</evidence>
<sequence length="474" mass="52986">MSKAPVLSSEIEYARTEQKAETPSIPVTEIGDYYYVDLIAENIRTNGYKSVCLQFPDNLIRDSTYVASLIQAQVDAKVFVLADTSYSPCCVDEIAAQHVRGDAVFHFGDACLNASRSLPVVYVQHKNFRLKAETIMNQIKSSENENSDQTTDRKIIVYPDTNFANTAAQLCSVDISVAMPAPEKAVLIPEHDISNAQSFEVFPNRKVISKTDINEEDISQYELVYLSDSPSESLLLYWSTVFSSIRIINGNGEESSSVPALRRRYRNVQTIKSAGTIGILVNTLSLKDSIPLLERMRSAITQAEKKYYTFVVGKPNVAKLGNFEVVDVWVVLGCPQGGMIMDDDEYIKPIVTPYELQLAFNDEWTGKWLLQFKQVLNDVIVPKKTDEPLFDLVTGKFAFGNTPLREMKEITLNDKEVQLSSNSLTIRNTVSTAAKTLQEKSWQGLGSDHGDIHEESAELKKGRTGIARNYGEMK</sequence>
<dbReference type="Pfam" id="PF01866">
    <property type="entry name" value="Diphthamide_syn"/>
    <property type="match status" value="1"/>
</dbReference>
<evidence type="ECO:0000313" key="8">
    <source>
        <dbReference type="EMBL" id="GMM50378.1"/>
    </source>
</evidence>
<dbReference type="PANTHER" id="PTHR10762">
    <property type="entry name" value="DIPHTHAMIDE BIOSYNTHESIS PROTEIN"/>
    <property type="match status" value="1"/>
</dbReference>
<dbReference type="AlphaFoldDB" id="A0AAV5RGX6"/>
<gene>
    <name evidence="8" type="ORF">DASB73_013360</name>
</gene>
<dbReference type="InterPro" id="IPR016435">
    <property type="entry name" value="DPH1/DPH2"/>
</dbReference>
<dbReference type="GO" id="GO:0046872">
    <property type="term" value="F:metal ion binding"/>
    <property type="evidence" value="ECO:0007669"/>
    <property type="project" value="UniProtKB-KW"/>
</dbReference>